<evidence type="ECO:0000256" key="2">
    <source>
        <dbReference type="ARBA" id="ARBA00023002"/>
    </source>
</evidence>
<feature type="domain" description="Flavin reductase like" evidence="3">
    <location>
        <begin position="17"/>
        <end position="158"/>
    </location>
</feature>
<organism evidence="4 5">
    <name type="scientific">Mycolicibacterium peregrinum</name>
    <name type="common">Mycobacterium peregrinum</name>
    <dbReference type="NCBI Taxonomy" id="43304"/>
    <lineage>
        <taxon>Bacteria</taxon>
        <taxon>Bacillati</taxon>
        <taxon>Actinomycetota</taxon>
        <taxon>Actinomycetes</taxon>
        <taxon>Mycobacteriales</taxon>
        <taxon>Mycobacteriaceae</taxon>
        <taxon>Mycolicibacterium</taxon>
    </lineage>
</organism>
<dbReference type="Proteomes" id="UP000093902">
    <property type="component" value="Unassembled WGS sequence"/>
</dbReference>
<gene>
    <name evidence="4" type="ORF">A5792_27540</name>
</gene>
<dbReference type="Pfam" id="PF01613">
    <property type="entry name" value="Flavin_Reduct"/>
    <property type="match status" value="1"/>
</dbReference>
<comment type="similarity">
    <text evidence="1">Belongs to the non-flavoprotein flavin reductase family.</text>
</comment>
<dbReference type="GO" id="GO:0006208">
    <property type="term" value="P:pyrimidine nucleobase catabolic process"/>
    <property type="evidence" value="ECO:0007669"/>
    <property type="project" value="TreeGrafter"/>
</dbReference>
<sequence length="163" mass="17054">MAMAQVEPLDEAFRNAMASVCTPVAVITAMDGDRAHGTTVSAFASLSMSPPSLLVSLDQGSELLGIIRRTGVFGVNVLGRDQSHLASGFARKGSDKFAGVDWSLTDGVPRLAGVPGWFACEVAQTVEAADHIVVIGKVRSVDSINAAPLTYHARTFGTHQVSS</sequence>
<dbReference type="GO" id="GO:0042602">
    <property type="term" value="F:riboflavin reductase (NADPH) activity"/>
    <property type="evidence" value="ECO:0007669"/>
    <property type="project" value="TreeGrafter"/>
</dbReference>
<dbReference type="PANTHER" id="PTHR30466:SF1">
    <property type="entry name" value="FMN REDUCTASE (NADH) RUTF"/>
    <property type="match status" value="1"/>
</dbReference>
<evidence type="ECO:0000256" key="1">
    <source>
        <dbReference type="ARBA" id="ARBA00008898"/>
    </source>
</evidence>
<dbReference type="OrthoDB" id="9792858at2"/>
<dbReference type="SMART" id="SM00903">
    <property type="entry name" value="Flavin_Reduct"/>
    <property type="match status" value="1"/>
</dbReference>
<dbReference type="SUPFAM" id="SSF50475">
    <property type="entry name" value="FMN-binding split barrel"/>
    <property type="match status" value="1"/>
</dbReference>
<dbReference type="InterPro" id="IPR012349">
    <property type="entry name" value="Split_barrel_FMN-bd"/>
</dbReference>
<name>A0A1A0QVH3_MYCPR</name>
<protein>
    <submittedName>
        <fullName evidence="4">Flavin reductase</fullName>
    </submittedName>
</protein>
<dbReference type="InterPro" id="IPR050268">
    <property type="entry name" value="NADH-dep_flavin_reductase"/>
</dbReference>
<dbReference type="AlphaFoldDB" id="A0A1A0QVH3"/>
<dbReference type="EMBL" id="LZSO01000035">
    <property type="protein sequence ID" value="OBB26112.1"/>
    <property type="molecule type" value="Genomic_DNA"/>
</dbReference>
<dbReference type="Gene3D" id="2.30.110.10">
    <property type="entry name" value="Electron Transport, Fmn-binding Protein, Chain A"/>
    <property type="match status" value="1"/>
</dbReference>
<keyword evidence="2" id="KW-0560">Oxidoreductase</keyword>
<comment type="caution">
    <text evidence="4">The sequence shown here is derived from an EMBL/GenBank/DDBJ whole genome shotgun (WGS) entry which is preliminary data.</text>
</comment>
<evidence type="ECO:0000313" key="5">
    <source>
        <dbReference type="Proteomes" id="UP000093902"/>
    </source>
</evidence>
<reference evidence="5" key="1">
    <citation type="submission" date="2016-06" db="EMBL/GenBank/DDBJ databases">
        <authorList>
            <person name="Sutton G."/>
            <person name="Brinkac L."/>
            <person name="Sanka R."/>
            <person name="Adams M."/>
            <person name="Lau E."/>
            <person name="Mehaffy C."/>
            <person name="Tameris M."/>
            <person name="Hatherill M."/>
            <person name="Hanekom W."/>
            <person name="Mahomed H."/>
            <person name="Mcshane H."/>
        </authorList>
    </citation>
    <scope>NUCLEOTIDE SEQUENCE [LARGE SCALE GENOMIC DNA]</scope>
    <source>
        <strain evidence="5">852002-51209_SCH5440388</strain>
    </source>
</reference>
<proteinExistence type="inferred from homology"/>
<evidence type="ECO:0000313" key="4">
    <source>
        <dbReference type="EMBL" id="OBB26112.1"/>
    </source>
</evidence>
<dbReference type="PANTHER" id="PTHR30466">
    <property type="entry name" value="FLAVIN REDUCTASE"/>
    <property type="match status" value="1"/>
</dbReference>
<dbReference type="GO" id="GO:0010181">
    <property type="term" value="F:FMN binding"/>
    <property type="evidence" value="ECO:0007669"/>
    <property type="project" value="InterPro"/>
</dbReference>
<evidence type="ECO:0000259" key="3">
    <source>
        <dbReference type="SMART" id="SM00903"/>
    </source>
</evidence>
<accession>A0A1A0QVH3</accession>
<dbReference type="InterPro" id="IPR002563">
    <property type="entry name" value="Flavin_Rdtase-like_dom"/>
</dbReference>
<dbReference type="RefSeq" id="WP_064935130.1">
    <property type="nucleotide sequence ID" value="NZ_LZSO01000035.1"/>
</dbReference>